<evidence type="ECO:0000256" key="1">
    <source>
        <dbReference type="SAM" id="MobiDB-lite"/>
    </source>
</evidence>
<protein>
    <submittedName>
        <fullName evidence="2">Uncharacterized protein</fullName>
    </submittedName>
</protein>
<gene>
    <name evidence="2" type="ORF">BT96DRAFT_289867</name>
</gene>
<dbReference type="Proteomes" id="UP000799118">
    <property type="component" value="Unassembled WGS sequence"/>
</dbReference>
<name>A0A6A4H2T1_9AGAR</name>
<reference evidence="2" key="1">
    <citation type="journal article" date="2019" name="Environ. Microbiol.">
        <title>Fungal ecological strategies reflected in gene transcription - a case study of two litter decomposers.</title>
        <authorList>
            <person name="Barbi F."/>
            <person name="Kohler A."/>
            <person name="Barry K."/>
            <person name="Baskaran P."/>
            <person name="Daum C."/>
            <person name="Fauchery L."/>
            <person name="Ihrmark K."/>
            <person name="Kuo A."/>
            <person name="LaButti K."/>
            <person name="Lipzen A."/>
            <person name="Morin E."/>
            <person name="Grigoriev I.V."/>
            <person name="Henrissat B."/>
            <person name="Lindahl B."/>
            <person name="Martin F."/>
        </authorList>
    </citation>
    <scope>NUCLEOTIDE SEQUENCE</scope>
    <source>
        <strain evidence="2">JB14</strain>
    </source>
</reference>
<proteinExistence type="predicted"/>
<keyword evidence="3" id="KW-1185">Reference proteome</keyword>
<sequence length="260" mass="28734">MKTKKWEGGAVCVSRRAVRNERMNFRLLNTVGEGYAQSKLQKRYGEKAALSKCSNTISKTSCSRAERCKYRMNLTTKLANIGTETSSVTPAERMECRLGICSTYSFDLELFTSSPLCSYFLLGPGSLVLTAHSKPVCLYACESGIKEKDFQLVSLQALSFHISSDTLYSLLLNKMRFSVAQATALLALLTTVHGLNINRFIESGDLAIRTEDKFPGGYGGGHDHDNGHGRGKDHNGHGGHDHYRREEDVAGEFKQIHQSG</sequence>
<evidence type="ECO:0000313" key="2">
    <source>
        <dbReference type="EMBL" id="KAE9392013.1"/>
    </source>
</evidence>
<accession>A0A6A4H2T1</accession>
<dbReference type="AlphaFoldDB" id="A0A6A4H2T1"/>
<feature type="compositionally biased region" description="Basic and acidic residues" evidence="1">
    <location>
        <begin position="221"/>
        <end position="243"/>
    </location>
</feature>
<dbReference type="EMBL" id="ML769607">
    <property type="protein sequence ID" value="KAE9392013.1"/>
    <property type="molecule type" value="Genomic_DNA"/>
</dbReference>
<evidence type="ECO:0000313" key="3">
    <source>
        <dbReference type="Proteomes" id="UP000799118"/>
    </source>
</evidence>
<feature type="region of interest" description="Disordered" evidence="1">
    <location>
        <begin position="217"/>
        <end position="243"/>
    </location>
</feature>
<organism evidence="2 3">
    <name type="scientific">Gymnopus androsaceus JB14</name>
    <dbReference type="NCBI Taxonomy" id="1447944"/>
    <lineage>
        <taxon>Eukaryota</taxon>
        <taxon>Fungi</taxon>
        <taxon>Dikarya</taxon>
        <taxon>Basidiomycota</taxon>
        <taxon>Agaricomycotina</taxon>
        <taxon>Agaricomycetes</taxon>
        <taxon>Agaricomycetidae</taxon>
        <taxon>Agaricales</taxon>
        <taxon>Marasmiineae</taxon>
        <taxon>Omphalotaceae</taxon>
        <taxon>Gymnopus</taxon>
    </lineage>
</organism>